<dbReference type="Proteomes" id="UP000827976">
    <property type="component" value="Chromosome 17"/>
</dbReference>
<keyword evidence="2" id="KW-1185">Reference proteome</keyword>
<proteinExistence type="predicted"/>
<gene>
    <name evidence="1" type="ORF">IHE45_17G095100</name>
</gene>
<dbReference type="EMBL" id="CM037027">
    <property type="protein sequence ID" value="KAH7658542.1"/>
    <property type="molecule type" value="Genomic_DNA"/>
</dbReference>
<name>A0ACB7UE40_DIOAL</name>
<protein>
    <submittedName>
        <fullName evidence="1">UBA-like protein</fullName>
    </submittedName>
</protein>
<reference evidence="2" key="1">
    <citation type="journal article" date="2022" name="Nat. Commun.">
        <title>Chromosome evolution and the genetic basis of agronomically important traits in greater yam.</title>
        <authorList>
            <person name="Bredeson J.V."/>
            <person name="Lyons J.B."/>
            <person name="Oniyinde I.O."/>
            <person name="Okereke N.R."/>
            <person name="Kolade O."/>
            <person name="Nnabue I."/>
            <person name="Nwadili C.O."/>
            <person name="Hribova E."/>
            <person name="Parker M."/>
            <person name="Nwogha J."/>
            <person name="Shu S."/>
            <person name="Carlson J."/>
            <person name="Kariba R."/>
            <person name="Muthemba S."/>
            <person name="Knop K."/>
            <person name="Barton G.J."/>
            <person name="Sherwood A.V."/>
            <person name="Lopez-Montes A."/>
            <person name="Asiedu R."/>
            <person name="Jamnadass R."/>
            <person name="Muchugi A."/>
            <person name="Goodstein D."/>
            <person name="Egesi C.N."/>
            <person name="Featherston J."/>
            <person name="Asfaw A."/>
            <person name="Simpson G.G."/>
            <person name="Dolezel J."/>
            <person name="Hendre P.S."/>
            <person name="Van Deynze A."/>
            <person name="Kumar P.L."/>
            <person name="Obidiegwu J.E."/>
            <person name="Bhattacharjee R."/>
            <person name="Rokhsar D.S."/>
        </authorList>
    </citation>
    <scope>NUCLEOTIDE SEQUENCE [LARGE SCALE GENOMIC DNA]</scope>
    <source>
        <strain evidence="2">cv. TDa95/00328</strain>
    </source>
</reference>
<evidence type="ECO:0000313" key="1">
    <source>
        <dbReference type="EMBL" id="KAH7658542.1"/>
    </source>
</evidence>
<organism evidence="1 2">
    <name type="scientific">Dioscorea alata</name>
    <name type="common">Purple yam</name>
    <dbReference type="NCBI Taxonomy" id="55571"/>
    <lineage>
        <taxon>Eukaryota</taxon>
        <taxon>Viridiplantae</taxon>
        <taxon>Streptophyta</taxon>
        <taxon>Embryophyta</taxon>
        <taxon>Tracheophyta</taxon>
        <taxon>Spermatophyta</taxon>
        <taxon>Magnoliopsida</taxon>
        <taxon>Liliopsida</taxon>
        <taxon>Dioscoreales</taxon>
        <taxon>Dioscoreaceae</taxon>
        <taxon>Dioscorea</taxon>
    </lineage>
</organism>
<accession>A0ACB7UE40</accession>
<sequence>MMARKSVLNPYATPYVPLSEMLSGMSFEEKNKAGKGILDESKEKNTVNCPIAGSTSSYGVQHDVKQDNFEELPTKIGQHSGAPDMHTLPDETAEYEDFGGMNDHALKMETLSSLYPDISVESLAEVLYVNYGNLNEAIDMLEQFEARNEGFDSGDFPETSEARNNFDPTSLDGSSSGTNNTV</sequence>
<comment type="caution">
    <text evidence="1">The sequence shown here is derived from an EMBL/GenBank/DDBJ whole genome shotgun (WGS) entry which is preliminary data.</text>
</comment>
<evidence type="ECO:0000313" key="2">
    <source>
        <dbReference type="Proteomes" id="UP000827976"/>
    </source>
</evidence>